<accession>A0AA36J2L5</accession>
<evidence type="ECO:0000313" key="1">
    <source>
        <dbReference type="EMBL" id="CAJ1397979.1"/>
    </source>
</evidence>
<evidence type="ECO:0000313" key="2">
    <source>
        <dbReference type="Proteomes" id="UP001178507"/>
    </source>
</evidence>
<sequence length="108" mass="12313">MARKRKLMAQLELCGLDKEANRLMTEKSSSALVADQCQKLCDQLLRQVELQQELSRLMDEEETLHSEISKRLADAQDLEGKLMAKELLMRLRTEAQAVNAGRTIALRD</sequence>
<comment type="caution">
    <text evidence="1">The sequence shown here is derived from an EMBL/GenBank/DDBJ whole genome shotgun (WGS) entry which is preliminary data.</text>
</comment>
<dbReference type="EMBL" id="CAUJNA010003284">
    <property type="protein sequence ID" value="CAJ1397979.1"/>
    <property type="molecule type" value="Genomic_DNA"/>
</dbReference>
<protein>
    <submittedName>
        <fullName evidence="1">Uncharacterized protein</fullName>
    </submittedName>
</protein>
<keyword evidence="2" id="KW-1185">Reference proteome</keyword>
<dbReference type="Proteomes" id="UP001178507">
    <property type="component" value="Unassembled WGS sequence"/>
</dbReference>
<organism evidence="1 2">
    <name type="scientific">Effrenium voratum</name>
    <dbReference type="NCBI Taxonomy" id="2562239"/>
    <lineage>
        <taxon>Eukaryota</taxon>
        <taxon>Sar</taxon>
        <taxon>Alveolata</taxon>
        <taxon>Dinophyceae</taxon>
        <taxon>Suessiales</taxon>
        <taxon>Symbiodiniaceae</taxon>
        <taxon>Effrenium</taxon>
    </lineage>
</organism>
<reference evidence="1" key="1">
    <citation type="submission" date="2023-08" db="EMBL/GenBank/DDBJ databases">
        <authorList>
            <person name="Chen Y."/>
            <person name="Shah S."/>
            <person name="Dougan E. K."/>
            <person name="Thang M."/>
            <person name="Chan C."/>
        </authorList>
    </citation>
    <scope>NUCLEOTIDE SEQUENCE</scope>
</reference>
<dbReference type="AlphaFoldDB" id="A0AA36J2L5"/>
<proteinExistence type="predicted"/>
<name>A0AA36J2L5_9DINO</name>
<gene>
    <name evidence="1" type="ORF">EVOR1521_LOCUS21883</name>
</gene>